<gene>
    <name evidence="27" type="primary">SOCS2</name>
</gene>
<dbReference type="UniPathway" id="UPA00143"/>
<keyword evidence="11" id="KW-0833">Ubl conjugation pathway</keyword>
<evidence type="ECO:0000256" key="5">
    <source>
        <dbReference type="ARBA" id="ARBA00022490"/>
    </source>
</evidence>
<dbReference type="GO" id="GO:0070513">
    <property type="term" value="F:death domain binding"/>
    <property type="evidence" value="ECO:0007669"/>
    <property type="project" value="InterPro"/>
</dbReference>
<evidence type="ECO:0000256" key="21">
    <source>
        <dbReference type="PROSITE-ProRule" id="PRU00191"/>
    </source>
</evidence>
<sequence length="398" mass="45113">MTLRCLESSGNGAEGTQSQWGTAGSAEERSPEAARLAKALRELSQTGWYWGSMTVNEAKEKLKEAPEGTFLIRDSSHSDYLLTISVKTSAGPTNLRIEYQDGKFRLDSIICVKSKLKQFDSVVHLIDYYVQMCKDKRTGPEAPRNGTVHLYLTKPLYTSAPPLQHLCRLAINKCTGTIWGLPLPTRLKDYLEEYKFQGEMEARDKQVLRSLRLELGAEVLVEGLVLQYLYQEGVLTENHVQEIKAQATGLRKTMLLLDILPFRGPRAFDAFLESLQEFPWVREKLEKAREEATTELPADDLMTGIPPHILNSSPSDRQINQLAQRLGPEWEPVVLSLGLSQSDLYRCKANHPHNVQSQMVEAFVRWRQRYGKQATFQSLQRGLQAVEVDPSVLQHMLE</sequence>
<dbReference type="Gene3D" id="1.10.533.10">
    <property type="entry name" value="Death Domain, Fas"/>
    <property type="match status" value="2"/>
</dbReference>
<dbReference type="CDD" id="cd08327">
    <property type="entry name" value="CARD_RAIDD"/>
    <property type="match status" value="1"/>
</dbReference>
<dbReference type="Pfam" id="PF00531">
    <property type="entry name" value="Death"/>
    <property type="match status" value="1"/>
</dbReference>
<keyword evidence="8" id="KW-0341">Growth regulation</keyword>
<dbReference type="PROSITE" id="PS50209">
    <property type="entry name" value="CARD"/>
    <property type="match status" value="1"/>
</dbReference>
<dbReference type="PANTHER" id="PTHR10155">
    <property type="entry name" value="PHOSPHATIDYLINOSITOL 3-KINASE REGULATORY SUBUNIT"/>
    <property type="match status" value="1"/>
</dbReference>
<keyword evidence="5" id="KW-0963">Cytoplasm</keyword>
<dbReference type="PROSITE" id="PS50001">
    <property type="entry name" value="SH2"/>
    <property type="match status" value="1"/>
</dbReference>
<evidence type="ECO:0000256" key="18">
    <source>
        <dbReference type="ARBA" id="ARBA00062557"/>
    </source>
</evidence>
<keyword evidence="10" id="KW-0053">Apoptosis</keyword>
<dbReference type="GO" id="GO:0005942">
    <property type="term" value="C:phosphatidylinositol 3-kinase complex"/>
    <property type="evidence" value="ECO:0007669"/>
    <property type="project" value="TreeGrafter"/>
</dbReference>
<reference evidence="27" key="3">
    <citation type="submission" date="2025-09" db="UniProtKB">
        <authorList>
            <consortium name="Ensembl"/>
        </authorList>
    </citation>
    <scope>IDENTIFICATION</scope>
</reference>
<dbReference type="PRINTS" id="PR00401">
    <property type="entry name" value="SH2DOMAIN"/>
</dbReference>
<name>A0A673TBL5_SURSU</name>
<dbReference type="GO" id="GO:0009968">
    <property type="term" value="P:negative regulation of signal transduction"/>
    <property type="evidence" value="ECO:0007669"/>
    <property type="project" value="UniProtKB-KW"/>
</dbReference>
<keyword evidence="7" id="KW-0597">Phosphoprotein</keyword>
<evidence type="ECO:0000256" key="3">
    <source>
        <dbReference type="ARBA" id="ARBA00004906"/>
    </source>
</evidence>
<dbReference type="Ensembl" id="ENSSSUT00005010605.1">
    <property type="protein sequence ID" value="ENSSSUP00005009228.1"/>
    <property type="gene ID" value="ENSSSUG00005005960.1"/>
</dbReference>
<dbReference type="InterPro" id="IPR035862">
    <property type="entry name" value="SOCS2_SH2"/>
</dbReference>
<dbReference type="Pfam" id="PF00017">
    <property type="entry name" value="SH2"/>
    <property type="match status" value="1"/>
</dbReference>
<evidence type="ECO:0000259" key="23">
    <source>
        <dbReference type="PROSITE" id="PS50001"/>
    </source>
</evidence>
<evidence type="ECO:0000256" key="1">
    <source>
        <dbReference type="ARBA" id="ARBA00004123"/>
    </source>
</evidence>
<dbReference type="GO" id="GO:0046854">
    <property type="term" value="P:phosphatidylinositol phosphate biosynthetic process"/>
    <property type="evidence" value="ECO:0007669"/>
    <property type="project" value="TreeGrafter"/>
</dbReference>
<dbReference type="FunFam" id="3.30.505.10:FF:000049">
    <property type="entry name" value="Suppressor of cytokine signaling 2"/>
    <property type="match status" value="1"/>
</dbReference>
<dbReference type="Gene3D" id="1.10.750.20">
    <property type="entry name" value="SOCS box"/>
    <property type="match status" value="1"/>
</dbReference>
<evidence type="ECO:0000313" key="28">
    <source>
        <dbReference type="Proteomes" id="UP000472268"/>
    </source>
</evidence>
<dbReference type="GO" id="GO:0006915">
    <property type="term" value="P:apoptotic process"/>
    <property type="evidence" value="ECO:0007669"/>
    <property type="project" value="UniProtKB-KW"/>
</dbReference>
<dbReference type="InterPro" id="IPR037926">
    <property type="entry name" value="CRADD_Death"/>
</dbReference>
<evidence type="ECO:0000256" key="7">
    <source>
        <dbReference type="ARBA" id="ARBA00022553"/>
    </source>
</evidence>
<dbReference type="GO" id="GO:0005634">
    <property type="term" value="C:nucleus"/>
    <property type="evidence" value="ECO:0007669"/>
    <property type="project" value="UniProtKB-SubCell"/>
</dbReference>
<dbReference type="FunFam" id="1.10.533.10:FF:000058">
    <property type="entry name" value="death domain-containing protein CRADD isoform X1"/>
    <property type="match status" value="1"/>
</dbReference>
<accession>A0A673TBL5</accession>
<dbReference type="FunFam" id="1.10.750.20:FF:000002">
    <property type="entry name" value="Suppressor of cytokine signaling 2"/>
    <property type="match status" value="1"/>
</dbReference>
<evidence type="ECO:0000256" key="20">
    <source>
        <dbReference type="ARBA" id="ARBA00078018"/>
    </source>
</evidence>
<dbReference type="PROSITE" id="PS50225">
    <property type="entry name" value="SOCS"/>
    <property type="match status" value="1"/>
</dbReference>
<keyword evidence="28" id="KW-1185">Reference proteome</keyword>
<evidence type="ECO:0000256" key="19">
    <source>
        <dbReference type="ARBA" id="ARBA00067501"/>
    </source>
</evidence>
<dbReference type="GO" id="GO:0016567">
    <property type="term" value="P:protein ubiquitination"/>
    <property type="evidence" value="ECO:0007669"/>
    <property type="project" value="UniProtKB-UniPathway"/>
</dbReference>
<evidence type="ECO:0000313" key="27">
    <source>
        <dbReference type="Ensembl" id="ENSSSUP00005009228.1"/>
    </source>
</evidence>
<organism evidence="27 28">
    <name type="scientific">Suricata suricatta</name>
    <name type="common">Meerkat</name>
    <dbReference type="NCBI Taxonomy" id="37032"/>
    <lineage>
        <taxon>Eukaryota</taxon>
        <taxon>Metazoa</taxon>
        <taxon>Chordata</taxon>
        <taxon>Craniata</taxon>
        <taxon>Vertebrata</taxon>
        <taxon>Euteleostomi</taxon>
        <taxon>Mammalia</taxon>
        <taxon>Eutheria</taxon>
        <taxon>Laurasiatheria</taxon>
        <taxon>Carnivora</taxon>
        <taxon>Feliformia</taxon>
        <taxon>Herpestidae</taxon>
        <taxon>Suricata</taxon>
    </lineage>
</organism>
<dbReference type="SMART" id="SM00005">
    <property type="entry name" value="DEATH"/>
    <property type="match status" value="1"/>
</dbReference>
<dbReference type="SUPFAM" id="SSF158235">
    <property type="entry name" value="SOCS box-like"/>
    <property type="match status" value="1"/>
</dbReference>
<dbReference type="Proteomes" id="UP000472268">
    <property type="component" value="Chromosome 10"/>
</dbReference>
<dbReference type="SUPFAM" id="SSF55550">
    <property type="entry name" value="SH2 domain"/>
    <property type="match status" value="1"/>
</dbReference>
<dbReference type="CDD" id="cd10383">
    <property type="entry name" value="SH2_SOCS2"/>
    <property type="match status" value="1"/>
</dbReference>
<dbReference type="SMART" id="SM00253">
    <property type="entry name" value="SOCS"/>
    <property type="match status" value="1"/>
</dbReference>
<dbReference type="CDD" id="cd08319">
    <property type="entry name" value="Death_RAIDD"/>
    <property type="match status" value="1"/>
</dbReference>
<dbReference type="SMART" id="SM00114">
    <property type="entry name" value="CARD"/>
    <property type="match status" value="1"/>
</dbReference>
<evidence type="ECO:0000256" key="6">
    <source>
        <dbReference type="ARBA" id="ARBA00022499"/>
    </source>
</evidence>
<evidence type="ECO:0000256" key="4">
    <source>
        <dbReference type="ARBA" id="ARBA00021409"/>
    </source>
</evidence>
<dbReference type="GO" id="GO:0005737">
    <property type="term" value="C:cytoplasm"/>
    <property type="evidence" value="ECO:0007669"/>
    <property type="project" value="UniProtKB-SubCell"/>
</dbReference>
<dbReference type="InterPro" id="IPR042148">
    <property type="entry name" value="CARD_RAIDD"/>
</dbReference>
<evidence type="ECO:0000256" key="13">
    <source>
        <dbReference type="ARBA" id="ARBA00022999"/>
    </source>
</evidence>
<evidence type="ECO:0000256" key="12">
    <source>
        <dbReference type="ARBA" id="ARBA00022843"/>
    </source>
</evidence>
<feature type="domain" description="CARD" evidence="25">
    <location>
        <begin position="200"/>
        <end position="277"/>
    </location>
</feature>
<evidence type="ECO:0000256" key="16">
    <source>
        <dbReference type="ARBA" id="ARBA00046811"/>
    </source>
</evidence>
<dbReference type="GO" id="GO:0043065">
    <property type="term" value="P:positive regulation of apoptotic process"/>
    <property type="evidence" value="ECO:0007669"/>
    <property type="project" value="UniProtKB-ARBA"/>
</dbReference>
<evidence type="ECO:0000256" key="17">
    <source>
        <dbReference type="ARBA" id="ARBA00054016"/>
    </source>
</evidence>
<evidence type="ECO:0000256" key="8">
    <source>
        <dbReference type="ARBA" id="ARBA00022604"/>
    </source>
</evidence>
<dbReference type="InterPro" id="IPR036036">
    <property type="entry name" value="SOCS_box-like_dom_sf"/>
</dbReference>
<dbReference type="SUPFAM" id="SSF47986">
    <property type="entry name" value="DEATH domain"/>
    <property type="match status" value="2"/>
</dbReference>
<keyword evidence="6" id="KW-1017">Isopeptide bond</keyword>
<dbReference type="Gene3D" id="3.30.505.10">
    <property type="entry name" value="SH2 domain"/>
    <property type="match status" value="1"/>
</dbReference>
<keyword evidence="12" id="KW-0832">Ubl conjugation</keyword>
<evidence type="ECO:0000256" key="15">
    <source>
        <dbReference type="ARBA" id="ARBA00045700"/>
    </source>
</evidence>
<evidence type="ECO:0000256" key="2">
    <source>
        <dbReference type="ARBA" id="ARBA00004496"/>
    </source>
</evidence>
<dbReference type="InterPro" id="IPR028410">
    <property type="entry name" value="SOCS2_SOCS_box"/>
</dbReference>
<feature type="domain" description="SOCS box" evidence="26">
    <location>
        <begin position="151"/>
        <end position="197"/>
    </location>
</feature>
<dbReference type="PANTHER" id="PTHR10155:SF7">
    <property type="entry name" value="SUPPRESSOR OF CYTOKINE SIGNALING 2"/>
    <property type="match status" value="1"/>
</dbReference>
<keyword evidence="14" id="KW-0539">Nucleus</keyword>
<comment type="pathway">
    <text evidence="3">Protein modification; protein ubiquitination.</text>
</comment>
<evidence type="ECO:0000256" key="14">
    <source>
        <dbReference type="ARBA" id="ARBA00023242"/>
    </source>
</evidence>
<comment type="function">
    <text evidence="15">Substrate-recognition component of a cullin-5-RING E3 ubiquitin-protein ligase complex (ECS complex, also named CRL5 complex), which mediates the ubiquitination and subsequent proteasomal degradation of target proteins, such as EPOR and GHR. Specifically recognizes and binds phosphorylated proteins via its SH2 domain, promoting their ubiquitination. The ECS(SOCS2) complex acts as a key regulator of growth hormone receptor (GHR) levels by mediating ubiquitination and degradation of GHR, following GHR phosphorylation by JAK2. The ECS(SOCS2) also catalyzes ubiquitination and degradation of JAK2-phosphorylated EPOR.</text>
</comment>
<keyword evidence="13 21" id="KW-0727">SH2 domain</keyword>
<comment type="subcellular location">
    <subcellularLocation>
        <location evidence="2">Cytoplasm</location>
    </subcellularLocation>
    <subcellularLocation>
        <location evidence="1">Nucleus</location>
    </subcellularLocation>
</comment>
<protein>
    <recommendedName>
        <fullName evidence="19">Death domain-containing protein CRADD</fullName>
    </recommendedName>
    <alternativeName>
        <fullName evidence="20">Caspase and RIP adapter with death domain</fullName>
    </alternativeName>
    <alternativeName>
        <fullName evidence="4">Suppressor of cytokine signaling 2</fullName>
    </alternativeName>
</protein>
<evidence type="ECO:0000256" key="11">
    <source>
        <dbReference type="ARBA" id="ARBA00022786"/>
    </source>
</evidence>
<keyword evidence="9" id="KW-0734">Signal transduction inhibitor</keyword>
<dbReference type="InterPro" id="IPR000488">
    <property type="entry name" value="Death_dom"/>
</dbReference>
<dbReference type="FunFam" id="1.10.533.10:FF:000007">
    <property type="entry name" value="death domain-containing protein CRADD isoform X1"/>
    <property type="match status" value="1"/>
</dbReference>
<comment type="function">
    <text evidence="17">Adapter protein that associates with PIDD1 and the caspase CASP2 to form the PIDDosome, a complex that activates CASP2 and triggers apoptosis. Also recruits CASP2 to the TNFR-1 signaling complex through its interaction with RIPK1 and TRADD and may play a role in the tumor necrosis factor-mediated signaling pathway.</text>
</comment>
<evidence type="ECO:0000259" key="24">
    <source>
        <dbReference type="PROSITE" id="PS50017"/>
    </source>
</evidence>
<dbReference type="Pfam" id="PF00619">
    <property type="entry name" value="CARD"/>
    <property type="match status" value="1"/>
</dbReference>
<reference evidence="27 28" key="1">
    <citation type="submission" date="2019-05" db="EMBL/GenBank/DDBJ databases">
        <title>A Chromosome-scale Meerkat (S. suricatta) Genome Assembly.</title>
        <authorList>
            <person name="Dudchenko O."/>
            <person name="Lieberman Aiden E."/>
            <person name="Tung J."/>
            <person name="Barreiro L.B."/>
            <person name="Clutton-Brock T.H."/>
        </authorList>
    </citation>
    <scope>NUCLEOTIDE SEQUENCE [LARGE SCALE GENOMIC DNA]</scope>
</reference>
<dbReference type="PROSITE" id="PS50017">
    <property type="entry name" value="DEATH_DOMAIN"/>
    <property type="match status" value="1"/>
</dbReference>
<dbReference type="InterPro" id="IPR000980">
    <property type="entry name" value="SH2"/>
</dbReference>
<evidence type="ECO:0000259" key="25">
    <source>
        <dbReference type="PROSITE" id="PS50209"/>
    </source>
</evidence>
<dbReference type="GO" id="GO:0046935">
    <property type="term" value="F:1-phosphatidylinositol-3-kinase regulator activity"/>
    <property type="evidence" value="ECO:0007669"/>
    <property type="project" value="TreeGrafter"/>
</dbReference>
<dbReference type="SMART" id="SM00969">
    <property type="entry name" value="SOCS_box"/>
    <property type="match status" value="1"/>
</dbReference>
<dbReference type="InterPro" id="IPR001315">
    <property type="entry name" value="CARD"/>
</dbReference>
<comment type="subunit">
    <text evidence="18">Forms a complex named the PIDDosome with PIDD1 and CASP2. Interacts (via Death domain) with RIPK1 (via Death domain); the interaction is direct. Interacts with TRADD. Interacts with TNFRSF1A.</text>
</comment>
<dbReference type="InterPro" id="IPR011029">
    <property type="entry name" value="DEATH-like_dom_sf"/>
</dbReference>
<dbReference type="CDD" id="cd03736">
    <property type="entry name" value="SOCS_SOCS2"/>
    <property type="match status" value="1"/>
</dbReference>
<feature type="domain" description="Death" evidence="24">
    <location>
        <begin position="315"/>
        <end position="387"/>
    </location>
</feature>
<dbReference type="InterPro" id="IPR001496">
    <property type="entry name" value="SOCS_box"/>
</dbReference>
<dbReference type="Pfam" id="PF07525">
    <property type="entry name" value="SOCS_box"/>
    <property type="match status" value="1"/>
</dbReference>
<comment type="subunit">
    <text evidence="16">Substrate-recognition component of the ECS(SOCS2) complex, composed of SOCS2, CUL5, ELOB, ELOC and RNF7/RBX2. Interacts with IGF1R. Interacts with DCUN1D1.</text>
</comment>
<dbReference type="SMART" id="SM00252">
    <property type="entry name" value="SH2"/>
    <property type="match status" value="1"/>
</dbReference>
<evidence type="ECO:0000256" key="9">
    <source>
        <dbReference type="ARBA" id="ARBA00022700"/>
    </source>
</evidence>
<feature type="region of interest" description="Disordered" evidence="22">
    <location>
        <begin position="6"/>
        <end position="28"/>
    </location>
</feature>
<dbReference type="GO" id="GO:0035556">
    <property type="term" value="P:intracellular signal transduction"/>
    <property type="evidence" value="ECO:0007669"/>
    <property type="project" value="InterPro"/>
</dbReference>
<feature type="compositionally biased region" description="Polar residues" evidence="22">
    <location>
        <begin position="8"/>
        <end position="22"/>
    </location>
</feature>
<evidence type="ECO:0000256" key="10">
    <source>
        <dbReference type="ARBA" id="ARBA00022703"/>
    </source>
</evidence>
<dbReference type="InterPro" id="IPR036860">
    <property type="entry name" value="SH2_dom_sf"/>
</dbReference>
<dbReference type="AlphaFoldDB" id="A0A673TBL5"/>
<evidence type="ECO:0000259" key="26">
    <source>
        <dbReference type="PROSITE" id="PS50225"/>
    </source>
</evidence>
<proteinExistence type="predicted"/>
<evidence type="ECO:0000256" key="22">
    <source>
        <dbReference type="SAM" id="MobiDB-lite"/>
    </source>
</evidence>
<feature type="domain" description="SH2" evidence="23">
    <location>
        <begin position="48"/>
        <end position="156"/>
    </location>
</feature>
<reference evidence="27" key="2">
    <citation type="submission" date="2025-08" db="UniProtKB">
        <authorList>
            <consortium name="Ensembl"/>
        </authorList>
    </citation>
    <scope>IDENTIFICATION</scope>
</reference>